<organism evidence="1 2">
    <name type="scientific">Tanacetum coccineum</name>
    <dbReference type="NCBI Taxonomy" id="301880"/>
    <lineage>
        <taxon>Eukaryota</taxon>
        <taxon>Viridiplantae</taxon>
        <taxon>Streptophyta</taxon>
        <taxon>Embryophyta</taxon>
        <taxon>Tracheophyta</taxon>
        <taxon>Spermatophyta</taxon>
        <taxon>Magnoliopsida</taxon>
        <taxon>eudicotyledons</taxon>
        <taxon>Gunneridae</taxon>
        <taxon>Pentapetalae</taxon>
        <taxon>asterids</taxon>
        <taxon>campanulids</taxon>
        <taxon>Asterales</taxon>
        <taxon>Asteraceae</taxon>
        <taxon>Asteroideae</taxon>
        <taxon>Anthemideae</taxon>
        <taxon>Anthemidinae</taxon>
        <taxon>Tanacetum</taxon>
    </lineage>
</organism>
<protein>
    <recommendedName>
        <fullName evidence="3">Reverse transcriptase</fullName>
    </recommendedName>
</protein>
<proteinExistence type="predicted"/>
<evidence type="ECO:0008006" key="3">
    <source>
        <dbReference type="Google" id="ProtNLM"/>
    </source>
</evidence>
<dbReference type="Proteomes" id="UP001151760">
    <property type="component" value="Unassembled WGS sequence"/>
</dbReference>
<accession>A0ABQ5JBS0</accession>
<evidence type="ECO:0000313" key="2">
    <source>
        <dbReference type="Proteomes" id="UP001151760"/>
    </source>
</evidence>
<comment type="caution">
    <text evidence="1">The sequence shown here is derived from an EMBL/GenBank/DDBJ whole genome shotgun (WGS) entry which is preliminary data.</text>
</comment>
<sequence length="184" mass="21013">MVDRLKLDEDLMGIPCDPTRFRGMVGSLMYLTASRPGILYSLCACVLAYADAVMRDVEIREDVHREELRFLGDRLVKTGRIPKKQRRRPSQYRGRIHCNVWMIAQILWMRSLAKDYGFMFNKIPLLPPFNRKRSSIEGESVVNFNVECPLDSVNRVLGDKDAKEPNLQALTASADVPSSVTETH</sequence>
<dbReference type="EMBL" id="BQNB010021741">
    <property type="protein sequence ID" value="GJU09591.1"/>
    <property type="molecule type" value="Genomic_DNA"/>
</dbReference>
<keyword evidence="2" id="KW-1185">Reference proteome</keyword>
<gene>
    <name evidence="1" type="ORF">Tco_1131987</name>
</gene>
<name>A0ABQ5JBS0_9ASTR</name>
<reference evidence="1" key="2">
    <citation type="submission" date="2022-01" db="EMBL/GenBank/DDBJ databases">
        <authorList>
            <person name="Yamashiro T."/>
            <person name="Shiraishi A."/>
            <person name="Satake H."/>
            <person name="Nakayama K."/>
        </authorList>
    </citation>
    <scope>NUCLEOTIDE SEQUENCE</scope>
</reference>
<reference evidence="1" key="1">
    <citation type="journal article" date="2022" name="Int. J. Mol. Sci.">
        <title>Draft Genome of Tanacetum Coccineum: Genomic Comparison of Closely Related Tanacetum-Family Plants.</title>
        <authorList>
            <person name="Yamashiro T."/>
            <person name="Shiraishi A."/>
            <person name="Nakayama K."/>
            <person name="Satake H."/>
        </authorList>
    </citation>
    <scope>NUCLEOTIDE SEQUENCE</scope>
</reference>
<evidence type="ECO:0000313" key="1">
    <source>
        <dbReference type="EMBL" id="GJU09591.1"/>
    </source>
</evidence>